<dbReference type="GeneID" id="11257496"/>
<accession>G5CSU5</accession>
<feature type="transmembrane region" description="Helical" evidence="1">
    <location>
        <begin position="30"/>
        <end position="47"/>
    </location>
</feature>
<protein>
    <submittedName>
        <fullName evidence="2">Uncharacterized protein mg968</fullName>
    </submittedName>
</protein>
<evidence type="ECO:0000313" key="2">
    <source>
        <dbReference type="EMBL" id="AEQ33434.1"/>
    </source>
</evidence>
<dbReference type="RefSeq" id="YP_004895019.1">
    <property type="nucleotide sequence ID" value="NC_016072.1"/>
</dbReference>
<dbReference type="Gene3D" id="1.10.3730.20">
    <property type="match status" value="1"/>
</dbReference>
<sequence>MSVIYPLTKILSIVIVVAFGYLFFGNKLCTKQVIGIIIGIVGIYLLCSA</sequence>
<dbReference type="InterPro" id="IPR037185">
    <property type="entry name" value="EmrE-like"/>
</dbReference>
<keyword evidence="1" id="KW-0472">Membrane</keyword>
<keyword evidence="1" id="KW-1133">Transmembrane helix</keyword>
<dbReference type="EMBL" id="JN258408">
    <property type="protein sequence ID" value="AEQ33434.1"/>
    <property type="molecule type" value="Genomic_DNA"/>
</dbReference>
<evidence type="ECO:0000256" key="1">
    <source>
        <dbReference type="SAM" id="Phobius"/>
    </source>
</evidence>
<feature type="transmembrane region" description="Helical" evidence="1">
    <location>
        <begin position="7"/>
        <end position="24"/>
    </location>
</feature>
<dbReference type="SUPFAM" id="SSF103481">
    <property type="entry name" value="Multidrug resistance efflux transporter EmrE"/>
    <property type="match status" value="1"/>
</dbReference>
<name>G5CSU5_9VIRU</name>
<organism evidence="2">
    <name type="scientific">Megavirus chiliensis</name>
    <dbReference type="NCBI Taxonomy" id="1094892"/>
    <lineage>
        <taxon>Viruses</taxon>
        <taxon>Varidnaviria</taxon>
        <taxon>Bamfordvirae</taxon>
        <taxon>Nucleocytoviricota</taxon>
        <taxon>Megaviricetes</taxon>
        <taxon>Imitervirales</taxon>
        <taxon>Mimiviridae</taxon>
        <taxon>Megamimivirinae</taxon>
        <taxon>Megavirus</taxon>
        <taxon>Megavirus chilense</taxon>
    </lineage>
</organism>
<dbReference type="OrthoDB" id="41326at10239"/>
<proteinExistence type="predicted"/>
<keyword evidence="1" id="KW-0812">Transmembrane</keyword>
<reference evidence="2" key="1">
    <citation type="journal article" date="2011" name="Proc. Natl. Acad. Sci. U.S.A.">
        <title>Distant Mimivirus relative with a larger genome highlights the fundamental features of Megaviridae.</title>
        <authorList>
            <person name="Arslan D."/>
            <person name="Legendre M."/>
            <person name="Seltzer V."/>
            <person name="Abergel C."/>
            <person name="Claverie J.M."/>
        </authorList>
    </citation>
    <scope>NUCLEOTIDE SEQUENCE [LARGE SCALE GENOMIC DNA]</scope>
</reference>
<gene>
    <name evidence="2" type="primary">mg968</name>
</gene>
<dbReference type="KEGG" id="vg:11257496"/>